<dbReference type="PANTHER" id="PTHR47338">
    <property type="entry name" value="ZN(II)2CYS6 TRANSCRIPTION FACTOR (EUROFUNG)-RELATED"/>
    <property type="match status" value="1"/>
</dbReference>
<dbReference type="RefSeq" id="XP_016212043.1">
    <property type="nucleotide sequence ID" value="XM_016359961.1"/>
</dbReference>
<keyword evidence="5" id="KW-0539">Nucleus</keyword>
<feature type="region of interest" description="Disordered" evidence="6">
    <location>
        <begin position="751"/>
        <end position="774"/>
    </location>
</feature>
<dbReference type="InParanoid" id="A0A0D2ASN4"/>
<reference evidence="8 9" key="1">
    <citation type="submission" date="2015-01" db="EMBL/GenBank/DDBJ databases">
        <title>The Genome Sequence of Ochroconis gallopava CBS43764.</title>
        <authorList>
            <consortium name="The Broad Institute Genomics Platform"/>
            <person name="Cuomo C."/>
            <person name="de Hoog S."/>
            <person name="Gorbushina A."/>
            <person name="Stielow B."/>
            <person name="Teixiera M."/>
            <person name="Abouelleil A."/>
            <person name="Chapman S.B."/>
            <person name="Priest M."/>
            <person name="Young S.K."/>
            <person name="Wortman J."/>
            <person name="Nusbaum C."/>
            <person name="Birren B."/>
        </authorList>
    </citation>
    <scope>NUCLEOTIDE SEQUENCE [LARGE SCALE GENOMIC DNA]</scope>
    <source>
        <strain evidence="8 9">CBS 43764</strain>
    </source>
</reference>
<evidence type="ECO:0000259" key="7">
    <source>
        <dbReference type="PROSITE" id="PS50048"/>
    </source>
</evidence>
<evidence type="ECO:0000256" key="6">
    <source>
        <dbReference type="SAM" id="MobiDB-lite"/>
    </source>
</evidence>
<dbReference type="SMART" id="SM00906">
    <property type="entry name" value="Fungal_trans"/>
    <property type="match status" value="1"/>
</dbReference>
<dbReference type="Pfam" id="PF04082">
    <property type="entry name" value="Fungal_trans"/>
    <property type="match status" value="1"/>
</dbReference>
<dbReference type="InterPro" id="IPR001138">
    <property type="entry name" value="Zn2Cys6_DnaBD"/>
</dbReference>
<dbReference type="CDD" id="cd12148">
    <property type="entry name" value="fungal_TF_MHR"/>
    <property type="match status" value="1"/>
</dbReference>
<dbReference type="Gene3D" id="4.10.240.10">
    <property type="entry name" value="Zn(2)-C6 fungal-type DNA-binding domain"/>
    <property type="match status" value="1"/>
</dbReference>
<dbReference type="SUPFAM" id="SSF57701">
    <property type="entry name" value="Zn2/Cys6 DNA-binding domain"/>
    <property type="match status" value="1"/>
</dbReference>
<dbReference type="PROSITE" id="PS00463">
    <property type="entry name" value="ZN2_CY6_FUNGAL_1"/>
    <property type="match status" value="1"/>
</dbReference>
<protein>
    <recommendedName>
        <fullName evidence="7">Zn(2)-C6 fungal-type domain-containing protein</fullName>
    </recommendedName>
</protein>
<gene>
    <name evidence="8" type="ORF">PV09_06338</name>
</gene>
<evidence type="ECO:0000256" key="3">
    <source>
        <dbReference type="ARBA" id="ARBA00023015"/>
    </source>
</evidence>
<dbReference type="GO" id="GO:0003677">
    <property type="term" value="F:DNA binding"/>
    <property type="evidence" value="ECO:0007669"/>
    <property type="project" value="InterPro"/>
</dbReference>
<feature type="compositionally biased region" description="Acidic residues" evidence="6">
    <location>
        <begin position="17"/>
        <end position="27"/>
    </location>
</feature>
<dbReference type="EMBL" id="KN847550">
    <property type="protein sequence ID" value="KIW02174.1"/>
    <property type="molecule type" value="Genomic_DNA"/>
</dbReference>
<dbReference type="GO" id="GO:0005634">
    <property type="term" value="C:nucleus"/>
    <property type="evidence" value="ECO:0007669"/>
    <property type="project" value="UniProtKB-SubCell"/>
</dbReference>
<keyword evidence="2" id="KW-0479">Metal-binding</keyword>
<proteinExistence type="predicted"/>
<comment type="subcellular location">
    <subcellularLocation>
        <location evidence="1">Nucleus</location>
    </subcellularLocation>
</comment>
<dbReference type="InterPro" id="IPR036864">
    <property type="entry name" value="Zn2-C6_fun-type_DNA-bd_sf"/>
</dbReference>
<dbReference type="InterPro" id="IPR007219">
    <property type="entry name" value="XnlR_reg_dom"/>
</dbReference>
<organism evidence="8 9">
    <name type="scientific">Verruconis gallopava</name>
    <dbReference type="NCBI Taxonomy" id="253628"/>
    <lineage>
        <taxon>Eukaryota</taxon>
        <taxon>Fungi</taxon>
        <taxon>Dikarya</taxon>
        <taxon>Ascomycota</taxon>
        <taxon>Pezizomycotina</taxon>
        <taxon>Dothideomycetes</taxon>
        <taxon>Pleosporomycetidae</taxon>
        <taxon>Venturiales</taxon>
        <taxon>Sympoventuriaceae</taxon>
        <taxon>Verruconis</taxon>
    </lineage>
</organism>
<feature type="domain" description="Zn(2)-C6 fungal-type" evidence="7">
    <location>
        <begin position="46"/>
        <end position="76"/>
    </location>
</feature>
<dbReference type="SMART" id="SM00066">
    <property type="entry name" value="GAL4"/>
    <property type="match status" value="1"/>
</dbReference>
<keyword evidence="3" id="KW-0805">Transcription regulation</keyword>
<dbReference type="GO" id="GO:0000981">
    <property type="term" value="F:DNA-binding transcription factor activity, RNA polymerase II-specific"/>
    <property type="evidence" value="ECO:0007669"/>
    <property type="project" value="InterPro"/>
</dbReference>
<name>A0A0D2ASN4_9PEZI</name>
<feature type="compositionally biased region" description="Polar residues" evidence="6">
    <location>
        <begin position="231"/>
        <end position="240"/>
    </location>
</feature>
<dbReference type="InterPro" id="IPR050815">
    <property type="entry name" value="TF_fung"/>
</dbReference>
<dbReference type="PANTHER" id="PTHR47338:SF28">
    <property type="entry name" value="C6 TRANSCRIPTION FACTOR"/>
    <property type="match status" value="1"/>
</dbReference>
<feature type="region of interest" description="Disordered" evidence="6">
    <location>
        <begin position="1"/>
        <end position="43"/>
    </location>
</feature>
<evidence type="ECO:0000313" key="9">
    <source>
        <dbReference type="Proteomes" id="UP000053259"/>
    </source>
</evidence>
<dbReference type="OrthoDB" id="5376052at2759"/>
<evidence type="ECO:0000256" key="1">
    <source>
        <dbReference type="ARBA" id="ARBA00004123"/>
    </source>
</evidence>
<feature type="region of interest" description="Disordered" evidence="6">
    <location>
        <begin position="168"/>
        <end position="189"/>
    </location>
</feature>
<dbReference type="Proteomes" id="UP000053259">
    <property type="component" value="Unassembled WGS sequence"/>
</dbReference>
<accession>A0A0D2ASN4</accession>
<dbReference type="Pfam" id="PF00172">
    <property type="entry name" value="Zn_clus"/>
    <property type="match status" value="1"/>
</dbReference>
<dbReference type="HOGENOM" id="CLU_011915_1_0_1"/>
<dbReference type="AlphaFoldDB" id="A0A0D2ASN4"/>
<dbReference type="VEuPathDB" id="FungiDB:PV09_06338"/>
<evidence type="ECO:0000256" key="2">
    <source>
        <dbReference type="ARBA" id="ARBA00022723"/>
    </source>
</evidence>
<evidence type="ECO:0000313" key="8">
    <source>
        <dbReference type="EMBL" id="KIW02174.1"/>
    </source>
</evidence>
<feature type="region of interest" description="Disordered" evidence="6">
    <location>
        <begin position="123"/>
        <end position="151"/>
    </location>
</feature>
<evidence type="ECO:0000256" key="4">
    <source>
        <dbReference type="ARBA" id="ARBA00023163"/>
    </source>
</evidence>
<dbReference type="CDD" id="cd00067">
    <property type="entry name" value="GAL4"/>
    <property type="match status" value="1"/>
</dbReference>
<keyword evidence="9" id="KW-1185">Reference proteome</keyword>
<feature type="region of interest" description="Disordered" evidence="6">
    <location>
        <begin position="216"/>
        <end position="241"/>
    </location>
</feature>
<dbReference type="GO" id="GO:0008270">
    <property type="term" value="F:zinc ion binding"/>
    <property type="evidence" value="ECO:0007669"/>
    <property type="project" value="InterPro"/>
</dbReference>
<dbReference type="PROSITE" id="PS50048">
    <property type="entry name" value="ZN2_CY6_FUNGAL_2"/>
    <property type="match status" value="1"/>
</dbReference>
<dbReference type="GeneID" id="27314311"/>
<dbReference type="GO" id="GO:0006351">
    <property type="term" value="P:DNA-templated transcription"/>
    <property type="evidence" value="ECO:0007669"/>
    <property type="project" value="InterPro"/>
</dbReference>
<keyword evidence="4" id="KW-0804">Transcription</keyword>
<evidence type="ECO:0000256" key="5">
    <source>
        <dbReference type="ARBA" id="ARBA00023242"/>
    </source>
</evidence>
<sequence>MSKHSPASAVSDGQDVWSDESGNEDGDAGSSRKRRRTATEKPISVSCETCKSRKVKCDRARPSCGWCLKNNQLCEYKERKKPGLRAGYGKELEGRMAEQAAAIEELRQIIARHEIVIAQLTNDQERSPHASGSHSENPLFRTPSLPTTHVPRPETALFMQRPSHSPYMSAFSNLNDRRTPSLPHSAGFQGQVGSENMASSGIQGVQAVTKDIFNEPNPAMQSPTLDLPEHSGTTPNSVPATASHEFPDHDLCYHLVDLFFKHINVWCPILHRRSTMDLLFGPMPLQEEEKVLLHAIIATTLRFSSDRRLNDSFRQSQHKISKERVQLFGMEHSSVRALQALVILTLDLVGDSNGPPGWNMLALIARQVVQLGLSVESTSLSIAPIYPSIYTLRAMILPEPRDFIEEETRRRLFWVIYLLDRYATIATAFEFALDEKEIDRRLPCREDLLNNNQHVQTRWFKSSGRVEISEDKPENLGAYSYYIEVVGILSKIHQFLKEPVDIGALADVERWQKRYRELDSELQSWKYRLPHEYGDMSRIYDRGPKQKAVNCSWVMLHAAYHTTIIRLHSSAAYPTTRSPIFTPSYSAAQRCQAAVENIVALSTYVKTADILNQFGPPFAFSLWVAARVLLVHGCTIDHRVSQSINPLVETLREMGSYWKVADRYATLLQRVLDEYRESERAPGMETPNTVKILADMRRTAFDLDSLISRAPKIHNTGNVKVIATPARTPAPSDLEYLDVFDFFNLPRLPTNPGTVAETNGGREDDAPTNAQNGSNMHEHSVNGLNEFNITNFIFDQNTDWLGS</sequence>